<keyword evidence="4" id="KW-0520">NAD</keyword>
<proteinExistence type="inferred from homology"/>
<keyword evidence="2" id="KW-0677">Repeat</keyword>
<name>A0AAD4NKH4_9BILA</name>
<dbReference type="InterPro" id="IPR036249">
    <property type="entry name" value="Thioredoxin-like_sf"/>
</dbReference>
<dbReference type="InterPro" id="IPR052259">
    <property type="entry name" value="Nucleoredoxin-like"/>
</dbReference>
<dbReference type="PANTHER" id="PTHR13871">
    <property type="entry name" value="THIOREDOXIN"/>
    <property type="match status" value="1"/>
</dbReference>
<evidence type="ECO:0000256" key="3">
    <source>
        <dbReference type="ARBA" id="ARBA00023002"/>
    </source>
</evidence>
<evidence type="ECO:0000259" key="8">
    <source>
        <dbReference type="PROSITE" id="PS51352"/>
    </source>
</evidence>
<dbReference type="GO" id="GO:0047134">
    <property type="term" value="F:protein-disulfide reductase [NAD(P)H] activity"/>
    <property type="evidence" value="ECO:0007669"/>
    <property type="project" value="UniProtKB-EC"/>
</dbReference>
<comment type="similarity">
    <text evidence="5">Belongs to the nucleoredoxin family.</text>
</comment>
<evidence type="ECO:0000313" key="10">
    <source>
        <dbReference type="Proteomes" id="UP001201812"/>
    </source>
</evidence>
<evidence type="ECO:0000256" key="2">
    <source>
        <dbReference type="ARBA" id="ARBA00022737"/>
    </source>
</evidence>
<keyword evidence="10" id="KW-1185">Reference proteome</keyword>
<keyword evidence="3" id="KW-0560">Oxidoreductase</keyword>
<dbReference type="Proteomes" id="UP001201812">
    <property type="component" value="Unassembled WGS sequence"/>
</dbReference>
<organism evidence="9 10">
    <name type="scientific">Ditylenchus destructor</name>
    <dbReference type="NCBI Taxonomy" id="166010"/>
    <lineage>
        <taxon>Eukaryota</taxon>
        <taxon>Metazoa</taxon>
        <taxon>Ecdysozoa</taxon>
        <taxon>Nematoda</taxon>
        <taxon>Chromadorea</taxon>
        <taxon>Rhabditida</taxon>
        <taxon>Tylenchina</taxon>
        <taxon>Tylenchomorpha</taxon>
        <taxon>Sphaerularioidea</taxon>
        <taxon>Anguinidae</taxon>
        <taxon>Anguininae</taxon>
        <taxon>Ditylenchus</taxon>
    </lineage>
</organism>
<evidence type="ECO:0000256" key="1">
    <source>
        <dbReference type="ARBA" id="ARBA00012612"/>
    </source>
</evidence>
<dbReference type="PROSITE" id="PS51352">
    <property type="entry name" value="THIOREDOXIN_2"/>
    <property type="match status" value="1"/>
</dbReference>
<protein>
    <recommendedName>
        <fullName evidence="1">protein-disulfide reductase</fullName>
        <ecNumber evidence="1">1.8.1.8</ecNumber>
    </recommendedName>
</protein>
<dbReference type="InterPro" id="IPR012336">
    <property type="entry name" value="Thioredoxin-like_fold"/>
</dbReference>
<comment type="catalytic activity">
    <reaction evidence="7">
        <text>[protein]-dithiol + NADP(+) = [protein]-disulfide + NADPH + H(+)</text>
        <dbReference type="Rhea" id="RHEA:18753"/>
        <dbReference type="Rhea" id="RHEA-COMP:10593"/>
        <dbReference type="Rhea" id="RHEA-COMP:10594"/>
        <dbReference type="ChEBI" id="CHEBI:15378"/>
        <dbReference type="ChEBI" id="CHEBI:29950"/>
        <dbReference type="ChEBI" id="CHEBI:50058"/>
        <dbReference type="ChEBI" id="CHEBI:57783"/>
        <dbReference type="ChEBI" id="CHEBI:58349"/>
        <dbReference type="EC" id="1.8.1.8"/>
    </reaction>
</comment>
<sequence length="186" mass="20874">MAKFGATCAGLHSSKSFDLKFRPGERWIEYLTLILQREQNMAELFRDIPVKRNGSDEILNGHEALNGKLVALYFSAHWCPPCRGFTPILKDFYEEITSSEEFEIVFVSFDRSESDLQAYLNESHGNWLYVPYGDKNIQTLANKYGVSGIPAMVVVKPDGTAITSDARSDVQSKPPKGAFSAWKANL</sequence>
<dbReference type="Pfam" id="PF13905">
    <property type="entry name" value="Thioredoxin_8"/>
    <property type="match status" value="1"/>
</dbReference>
<evidence type="ECO:0000256" key="6">
    <source>
        <dbReference type="ARBA" id="ARBA00047388"/>
    </source>
</evidence>
<evidence type="ECO:0000256" key="5">
    <source>
        <dbReference type="ARBA" id="ARBA00025782"/>
    </source>
</evidence>
<reference evidence="9" key="1">
    <citation type="submission" date="2022-01" db="EMBL/GenBank/DDBJ databases">
        <title>Genome Sequence Resource for Two Populations of Ditylenchus destructor, the Migratory Endoparasitic Phytonematode.</title>
        <authorList>
            <person name="Zhang H."/>
            <person name="Lin R."/>
            <person name="Xie B."/>
        </authorList>
    </citation>
    <scope>NUCLEOTIDE SEQUENCE</scope>
    <source>
        <strain evidence="9">BazhouSP</strain>
    </source>
</reference>
<gene>
    <name evidence="9" type="ORF">DdX_00756</name>
</gene>
<dbReference type="EMBL" id="JAKKPZ010000001">
    <property type="protein sequence ID" value="KAI1728563.1"/>
    <property type="molecule type" value="Genomic_DNA"/>
</dbReference>
<dbReference type="InterPro" id="IPR013766">
    <property type="entry name" value="Thioredoxin_domain"/>
</dbReference>
<feature type="domain" description="Thioredoxin" evidence="8">
    <location>
        <begin position="36"/>
        <end position="186"/>
    </location>
</feature>
<dbReference type="SUPFAM" id="SSF52833">
    <property type="entry name" value="Thioredoxin-like"/>
    <property type="match status" value="1"/>
</dbReference>
<dbReference type="EC" id="1.8.1.8" evidence="1"/>
<dbReference type="PANTHER" id="PTHR13871:SF103">
    <property type="entry name" value="THIOREDOXIN DOMAIN-CONTAINING PROTEIN"/>
    <property type="match status" value="1"/>
</dbReference>
<evidence type="ECO:0000256" key="4">
    <source>
        <dbReference type="ARBA" id="ARBA00023027"/>
    </source>
</evidence>
<accession>A0AAD4NKH4</accession>
<dbReference type="CDD" id="cd02964">
    <property type="entry name" value="TryX_like_family"/>
    <property type="match status" value="1"/>
</dbReference>
<comment type="catalytic activity">
    <reaction evidence="6">
        <text>[protein]-dithiol + NAD(+) = [protein]-disulfide + NADH + H(+)</text>
        <dbReference type="Rhea" id="RHEA:18749"/>
        <dbReference type="Rhea" id="RHEA-COMP:10593"/>
        <dbReference type="Rhea" id="RHEA-COMP:10594"/>
        <dbReference type="ChEBI" id="CHEBI:15378"/>
        <dbReference type="ChEBI" id="CHEBI:29950"/>
        <dbReference type="ChEBI" id="CHEBI:50058"/>
        <dbReference type="ChEBI" id="CHEBI:57540"/>
        <dbReference type="ChEBI" id="CHEBI:57945"/>
        <dbReference type="EC" id="1.8.1.8"/>
    </reaction>
</comment>
<evidence type="ECO:0000313" key="9">
    <source>
        <dbReference type="EMBL" id="KAI1728563.1"/>
    </source>
</evidence>
<evidence type="ECO:0000256" key="7">
    <source>
        <dbReference type="ARBA" id="ARBA00047804"/>
    </source>
</evidence>
<dbReference type="AlphaFoldDB" id="A0AAD4NKH4"/>
<dbReference type="Gene3D" id="3.40.30.10">
    <property type="entry name" value="Glutaredoxin"/>
    <property type="match status" value="1"/>
</dbReference>
<comment type="caution">
    <text evidence="9">The sequence shown here is derived from an EMBL/GenBank/DDBJ whole genome shotgun (WGS) entry which is preliminary data.</text>
</comment>